<dbReference type="STRING" id="391626.OAN307_c47330"/>
<feature type="chain" id="PRO_5004102041" evidence="1">
    <location>
        <begin position="22"/>
        <end position="707"/>
    </location>
</feature>
<keyword evidence="2" id="KW-0449">Lipoprotein</keyword>
<dbReference type="InterPro" id="IPR010344">
    <property type="entry name" value="YbjH"/>
</dbReference>
<dbReference type="EMBL" id="CP003740">
    <property type="protein sequence ID" value="AGI70079.1"/>
    <property type="molecule type" value="Genomic_DNA"/>
</dbReference>
<dbReference type="eggNOG" id="COG3637">
    <property type="taxonomic scope" value="Bacteria"/>
</dbReference>
<proteinExistence type="predicted"/>
<feature type="signal peptide" evidence="1">
    <location>
        <begin position="1"/>
        <end position="21"/>
    </location>
</feature>
<keyword evidence="1" id="KW-0732">Signal</keyword>
<accession>M9RBV9</accession>
<dbReference type="RefSeq" id="WP_015501964.1">
    <property type="nucleotide sequence ID" value="NC_020911.1"/>
</dbReference>
<sequence>MRIFKNISFIVAALSATSADAQDDWRANYTLYGTPGIIDMPSAAAPADAELSATVSVFGDTQRATFTFQVLPRFTGSFRYSLIDTYDRSFDVQYQIASEGEYRPAIAVGLRDFLGTGRYSSEYVVATKTLSPNVRATAGLGWGRLGSVNGFTNPLGFIDDGFEIRPDDSIDTGGTVLAGQFFRGDAAFFGGVEWRINDEWVALAEYSSDNYDRETRLVGFDRQSPLNFGLTWQPNNTYQLGAYYMYGTDIGFSATFMIDPTSTNFPSGLETAPIPVAVRGASLAAAASWDTPQVQAAGVAALGPIMDTLGFRLIGAEITGSTMRVRYQNNDYRAEAQGVGRVARLLTQFAPANVDTFILEPTRRGIALSAVTLRRGDLEVLENAPNAAALSYARAGFSDAAGPAPAFGWDDPTPAFLWGIAPYLELSLFDGSEPVRGDIGIEASFEYELRPNLVLAGAYRQRLAGNRNEVGSISKSTLPDVRRTGQRYGAESGNGIENLSLTWYGRPGRSLYSRFSAGYLERNFGGVSGEILWKPVDRQLALGAELNYTLLRDYDLGFGFRPVCSDPACTLLSGGDYDVVTGHVSAYYDFNNGFEAQVDIGRYLAGDLGATFSLDREFENGWKVGAYFSLTDVSFEDFGEGSFDKGMRIEIPSDWLFGKPSRRTTVTNLSSLSRDGGARLRIGGRLYDVVEDGHRGQLAENWGRFWR</sequence>
<dbReference type="AlphaFoldDB" id="M9RBV9"/>
<evidence type="ECO:0000313" key="2">
    <source>
        <dbReference type="EMBL" id="AGI70079.1"/>
    </source>
</evidence>
<evidence type="ECO:0000313" key="3">
    <source>
        <dbReference type="Proteomes" id="UP000005307"/>
    </source>
</evidence>
<keyword evidence="3" id="KW-1185">Reference proteome</keyword>
<dbReference type="Proteomes" id="UP000005307">
    <property type="component" value="Chromosome"/>
</dbReference>
<protein>
    <submittedName>
        <fullName evidence="2">Putative lipoprotein</fullName>
    </submittedName>
</protein>
<dbReference type="KEGG" id="oat:OAN307_c47330"/>
<organism evidence="2 3">
    <name type="scientific">Octadecabacter antarcticus 307</name>
    <dbReference type="NCBI Taxonomy" id="391626"/>
    <lineage>
        <taxon>Bacteria</taxon>
        <taxon>Pseudomonadati</taxon>
        <taxon>Pseudomonadota</taxon>
        <taxon>Alphaproteobacteria</taxon>
        <taxon>Rhodobacterales</taxon>
        <taxon>Roseobacteraceae</taxon>
        <taxon>Octadecabacter</taxon>
    </lineage>
</organism>
<gene>
    <name evidence="2" type="ORF">OAN307_c47330</name>
</gene>
<evidence type="ECO:0000256" key="1">
    <source>
        <dbReference type="SAM" id="SignalP"/>
    </source>
</evidence>
<reference evidence="2 3" key="1">
    <citation type="journal article" date="2013" name="PLoS ONE">
        <title>Poles Apart: Arctic and Antarctic Octadecabacter strains Share High Genome Plasticity and a New Type of Xanthorhodopsin.</title>
        <authorList>
            <person name="Vollmers J."/>
            <person name="Voget S."/>
            <person name="Dietrich S."/>
            <person name="Gollnow K."/>
            <person name="Smits M."/>
            <person name="Meyer K."/>
            <person name="Brinkhoff T."/>
            <person name="Simon M."/>
            <person name="Daniel R."/>
        </authorList>
    </citation>
    <scope>NUCLEOTIDE SEQUENCE [LARGE SCALE GENOMIC DNA]</scope>
    <source>
        <strain evidence="2 3">307</strain>
    </source>
</reference>
<dbReference type="HOGENOM" id="CLU_007558_1_0_5"/>
<dbReference type="OrthoDB" id="19542at2"/>
<dbReference type="Pfam" id="PF06082">
    <property type="entry name" value="YjbH"/>
    <property type="match status" value="1"/>
</dbReference>
<name>M9RBV9_9RHOB</name>